<dbReference type="PANTHER" id="PTHR33018">
    <property type="entry name" value="OS10G0338966 PROTEIN-RELATED"/>
    <property type="match status" value="1"/>
</dbReference>
<reference evidence="1" key="1">
    <citation type="journal article" date="2018" name="DNA Res.">
        <title>Multiple hybrid de novo genome assembly of finger millet, an orphan allotetraploid crop.</title>
        <authorList>
            <person name="Hatakeyama M."/>
            <person name="Aluri S."/>
            <person name="Balachadran M.T."/>
            <person name="Sivarajan S.R."/>
            <person name="Patrignani A."/>
            <person name="Gruter S."/>
            <person name="Poveda L."/>
            <person name="Shimizu-Inatsugi R."/>
            <person name="Baeten J."/>
            <person name="Francoijs K.J."/>
            <person name="Nataraja K.N."/>
            <person name="Reddy Y.A.N."/>
            <person name="Phadnis S."/>
            <person name="Ravikumar R.L."/>
            <person name="Schlapbach R."/>
            <person name="Sreeman S.M."/>
            <person name="Shimizu K.K."/>
        </authorList>
    </citation>
    <scope>NUCLEOTIDE SEQUENCE</scope>
</reference>
<gene>
    <name evidence="1" type="primary">gn00862</name>
    <name evidence="1" type="ORF">PR202_gn00862</name>
</gene>
<sequence length="131" mass="15606">MKDQANTWKNQTIHILHYQRNVDWGARVLISCLKMRDLDELPVGYLQQRLRQMRPSSSKWKRCLPKCTHINPADLERAKKAKMSTLNHIFRDYKSKLNCQYVKKNQTPFDKHGNISQQEWDEFVEQKTSSS</sequence>
<evidence type="ECO:0000313" key="1">
    <source>
        <dbReference type="EMBL" id="GJN41480.1"/>
    </source>
</evidence>
<reference evidence="1" key="2">
    <citation type="submission" date="2021-12" db="EMBL/GenBank/DDBJ databases">
        <title>Resequencing data analysis of finger millet.</title>
        <authorList>
            <person name="Hatakeyama M."/>
            <person name="Aluri S."/>
            <person name="Balachadran M.T."/>
            <person name="Sivarajan S.R."/>
            <person name="Poveda L."/>
            <person name="Shimizu-Inatsugi R."/>
            <person name="Schlapbach R."/>
            <person name="Sreeman S.M."/>
            <person name="Shimizu K.K."/>
        </authorList>
    </citation>
    <scope>NUCLEOTIDE SEQUENCE</scope>
</reference>
<evidence type="ECO:0000313" key="2">
    <source>
        <dbReference type="Proteomes" id="UP001054889"/>
    </source>
</evidence>
<protein>
    <submittedName>
        <fullName evidence="1">Uncharacterized protein</fullName>
    </submittedName>
</protein>
<dbReference type="PANTHER" id="PTHR33018:SF34">
    <property type="entry name" value="OS02G0472350 PROTEIN"/>
    <property type="match status" value="1"/>
</dbReference>
<dbReference type="Proteomes" id="UP001054889">
    <property type="component" value="Unassembled WGS sequence"/>
</dbReference>
<organism evidence="1 2">
    <name type="scientific">Eleusine coracana subsp. coracana</name>
    <dbReference type="NCBI Taxonomy" id="191504"/>
    <lineage>
        <taxon>Eukaryota</taxon>
        <taxon>Viridiplantae</taxon>
        <taxon>Streptophyta</taxon>
        <taxon>Embryophyta</taxon>
        <taxon>Tracheophyta</taxon>
        <taxon>Spermatophyta</taxon>
        <taxon>Magnoliopsida</taxon>
        <taxon>Liliopsida</taxon>
        <taxon>Poales</taxon>
        <taxon>Poaceae</taxon>
        <taxon>PACMAD clade</taxon>
        <taxon>Chloridoideae</taxon>
        <taxon>Cynodonteae</taxon>
        <taxon>Eleusininae</taxon>
        <taxon>Eleusine</taxon>
    </lineage>
</organism>
<comment type="caution">
    <text evidence="1">The sequence shown here is derived from an EMBL/GenBank/DDBJ whole genome shotgun (WGS) entry which is preliminary data.</text>
</comment>
<dbReference type="AlphaFoldDB" id="A0AAV5G555"/>
<accession>A0AAV5G555</accession>
<name>A0AAV5G555_ELECO</name>
<dbReference type="EMBL" id="BQKI01000365">
    <property type="protein sequence ID" value="GJN41480.1"/>
    <property type="molecule type" value="Genomic_DNA"/>
</dbReference>
<proteinExistence type="predicted"/>
<keyword evidence="2" id="KW-1185">Reference proteome</keyword>